<dbReference type="GO" id="GO:0005886">
    <property type="term" value="C:plasma membrane"/>
    <property type="evidence" value="ECO:0007669"/>
    <property type="project" value="UniProtKB-SubCell"/>
</dbReference>
<keyword evidence="5 7" id="KW-1133">Transmembrane helix</keyword>
<feature type="domain" description="Polysaccharide chain length determinant N-terminal" evidence="8">
    <location>
        <begin position="44"/>
        <end position="96"/>
    </location>
</feature>
<evidence type="ECO:0000313" key="10">
    <source>
        <dbReference type="Proteomes" id="UP000266177"/>
    </source>
</evidence>
<comment type="caution">
    <text evidence="9">The sequence shown here is derived from an EMBL/GenBank/DDBJ whole genome shotgun (WGS) entry which is preliminary data.</text>
</comment>
<evidence type="ECO:0000259" key="8">
    <source>
        <dbReference type="Pfam" id="PF02706"/>
    </source>
</evidence>
<gene>
    <name evidence="9" type="ORF">DQX05_00925</name>
</gene>
<evidence type="ECO:0000256" key="7">
    <source>
        <dbReference type="SAM" id="Phobius"/>
    </source>
</evidence>
<feature type="transmembrane region" description="Helical" evidence="7">
    <location>
        <begin position="58"/>
        <end position="76"/>
    </location>
</feature>
<dbReference type="EMBL" id="QYZD01000001">
    <property type="protein sequence ID" value="RJG26630.1"/>
    <property type="molecule type" value="Genomic_DNA"/>
</dbReference>
<dbReference type="Proteomes" id="UP000266177">
    <property type="component" value="Unassembled WGS sequence"/>
</dbReference>
<evidence type="ECO:0000256" key="6">
    <source>
        <dbReference type="ARBA" id="ARBA00023136"/>
    </source>
</evidence>
<dbReference type="InterPro" id="IPR050445">
    <property type="entry name" value="Bact_polysacc_biosynth/exp"/>
</dbReference>
<proteinExistence type="inferred from homology"/>
<name>A0A3A3GMV6_PANTH</name>
<protein>
    <submittedName>
        <fullName evidence="9">Capsular biosynthesis protein</fullName>
    </submittedName>
</protein>
<reference evidence="9 10" key="1">
    <citation type="submission" date="2018-09" db="EMBL/GenBank/DDBJ databases">
        <title>Paenibacillus SK2017-BO5.</title>
        <authorList>
            <person name="Piskunova J.V."/>
            <person name="Dubiley S.A."/>
            <person name="Severinov K.V."/>
        </authorList>
    </citation>
    <scope>NUCLEOTIDE SEQUENCE [LARGE SCALE GENOMIC DNA]</scope>
    <source>
        <strain evidence="9 10">BO5</strain>
    </source>
</reference>
<evidence type="ECO:0000256" key="3">
    <source>
        <dbReference type="ARBA" id="ARBA00022475"/>
    </source>
</evidence>
<dbReference type="AlphaFoldDB" id="A0A3A3GMV6"/>
<keyword evidence="3" id="KW-1003">Cell membrane</keyword>
<accession>A0A3A3GMV6</accession>
<dbReference type="Pfam" id="PF02706">
    <property type="entry name" value="Wzz"/>
    <property type="match status" value="1"/>
</dbReference>
<evidence type="ECO:0000313" key="9">
    <source>
        <dbReference type="EMBL" id="RJG26630.1"/>
    </source>
</evidence>
<organism evidence="9 10">
    <name type="scientific">Paenibacillus thiaminolyticus</name>
    <name type="common">Bacillus thiaminolyticus</name>
    <dbReference type="NCBI Taxonomy" id="49283"/>
    <lineage>
        <taxon>Bacteria</taxon>
        <taxon>Bacillati</taxon>
        <taxon>Bacillota</taxon>
        <taxon>Bacilli</taxon>
        <taxon>Bacillales</taxon>
        <taxon>Paenibacillaceae</taxon>
        <taxon>Paenibacillus</taxon>
    </lineage>
</organism>
<dbReference type="InterPro" id="IPR003856">
    <property type="entry name" value="LPS_length_determ_N"/>
</dbReference>
<keyword evidence="4 7" id="KW-0812">Transmembrane</keyword>
<evidence type="ECO:0000256" key="2">
    <source>
        <dbReference type="ARBA" id="ARBA00006683"/>
    </source>
</evidence>
<keyword evidence="6 7" id="KW-0472">Membrane</keyword>
<dbReference type="PANTHER" id="PTHR32309:SF31">
    <property type="entry name" value="CAPSULAR EXOPOLYSACCHARIDE FAMILY"/>
    <property type="match status" value="1"/>
</dbReference>
<evidence type="ECO:0000256" key="4">
    <source>
        <dbReference type="ARBA" id="ARBA00022692"/>
    </source>
</evidence>
<sequence length="274" mass="30034">MTCSLLRTKLGNIVLNKVKSVIRQVNFVMNDDSFTSGGKMAVREINLKETYGVLQRRWWIILVSIIICGVLGALYVSRPKPAVYASSARIILSSSEINMRGTMLVMIREPVVMERVIKELGLKQSPESLRKQISVTSVDNSFVTLVTAYHEHPGLAAHISNAVVEAFKQVAAENLKFHGVILLSGAKKDPNPVPVNKPSYAGLYVALLAGAIAGVGLIFVMDSLDGSIRSPRELERLLELPVLGQMDCMRKREILRTMKSENMGQGGRGESLGT</sequence>
<evidence type="ECO:0000256" key="5">
    <source>
        <dbReference type="ARBA" id="ARBA00022989"/>
    </source>
</evidence>
<dbReference type="PANTHER" id="PTHR32309">
    <property type="entry name" value="TYROSINE-PROTEIN KINASE"/>
    <property type="match status" value="1"/>
</dbReference>
<comment type="subcellular location">
    <subcellularLocation>
        <location evidence="1">Cell membrane</location>
        <topology evidence="1">Multi-pass membrane protein</topology>
    </subcellularLocation>
</comment>
<feature type="transmembrane region" description="Helical" evidence="7">
    <location>
        <begin position="201"/>
        <end position="220"/>
    </location>
</feature>
<comment type="similarity">
    <text evidence="2">Belongs to the CpsC/CapA family.</text>
</comment>
<evidence type="ECO:0000256" key="1">
    <source>
        <dbReference type="ARBA" id="ARBA00004651"/>
    </source>
</evidence>